<proteinExistence type="predicted"/>
<feature type="compositionally biased region" description="Basic and acidic residues" evidence="1">
    <location>
        <begin position="313"/>
        <end position="328"/>
    </location>
</feature>
<feature type="region of interest" description="Disordered" evidence="1">
    <location>
        <begin position="150"/>
        <end position="194"/>
    </location>
</feature>
<feature type="region of interest" description="Disordered" evidence="1">
    <location>
        <begin position="368"/>
        <end position="390"/>
    </location>
</feature>
<organism evidence="2">
    <name type="scientific">Ensete ventricosum</name>
    <name type="common">Abyssinian banana</name>
    <name type="synonym">Musa ensete</name>
    <dbReference type="NCBI Taxonomy" id="4639"/>
    <lineage>
        <taxon>Eukaryota</taxon>
        <taxon>Viridiplantae</taxon>
        <taxon>Streptophyta</taxon>
        <taxon>Embryophyta</taxon>
        <taxon>Tracheophyta</taxon>
        <taxon>Spermatophyta</taxon>
        <taxon>Magnoliopsida</taxon>
        <taxon>Liliopsida</taxon>
        <taxon>Zingiberales</taxon>
        <taxon>Musaceae</taxon>
        <taxon>Ensete</taxon>
    </lineage>
</organism>
<accession>A0A445MDQ2</accession>
<sequence length="433" mass="45626">MATAVTATCASVDPTAAWLAPEPPAAAAAAAMALPAARTEPSGGEEAASRAATWSRTQRNRVAEPRSAAAGSRRMQELRWPITAVRPRRGRPILPRVGVFFCYKKATARRDGRHLTPIDTMVDKLKQSLAAALVVSYADIGEVVDTPSLQQPRTRARGRSWSAWRSITASPTPSPPACSSSHGPNARGLNQSPPLLAPPLAARLAIAPPSSVNSTPPYHLSLLPCLLTFHPITASLAASTTLGAADTRRIQDLANKRTKLKTFTAFPWQTVAKVTGNGSGRRRACQDERVGGWAPATEHAGHGDLLRQRRDSHLREPKNRGSHVDGRVGRGGGGRARDDKGGGHAGALVGVHRFLVEEQQPEAVRSKILPGGRGRRGGGEGVVGDEVSSGGSGFRVEKAGVGVVPLLVEVNVGCRVTPTPSVEEKGTGWCTRG</sequence>
<feature type="region of interest" description="Disordered" evidence="1">
    <location>
        <begin position="38"/>
        <end position="70"/>
    </location>
</feature>
<feature type="region of interest" description="Disordered" evidence="1">
    <location>
        <begin position="313"/>
        <end position="344"/>
    </location>
</feature>
<feature type="compositionally biased region" description="Low complexity" evidence="1">
    <location>
        <begin position="159"/>
        <end position="181"/>
    </location>
</feature>
<evidence type="ECO:0000256" key="1">
    <source>
        <dbReference type="SAM" id="MobiDB-lite"/>
    </source>
</evidence>
<evidence type="ECO:0000313" key="2">
    <source>
        <dbReference type="EMBL" id="RZR72329.1"/>
    </source>
</evidence>
<gene>
    <name evidence="2" type="ORF">BHM03_00012585</name>
</gene>
<reference evidence="2" key="1">
    <citation type="journal article" date="2018" name="Data Brief">
        <title>Genome sequence data from 17 accessions of Ensete ventricosum, a staple food crop for millions in Ethiopia.</title>
        <authorList>
            <person name="Yemataw Z."/>
            <person name="Muzemil S."/>
            <person name="Ambachew D."/>
            <person name="Tripathi L."/>
            <person name="Tesfaye K."/>
            <person name="Chala A."/>
            <person name="Farbos A."/>
            <person name="O'Neill P."/>
            <person name="Moore K."/>
            <person name="Grant M."/>
            <person name="Studholme D.J."/>
        </authorList>
    </citation>
    <scope>NUCLEOTIDE SEQUENCE [LARGE SCALE GENOMIC DNA]</scope>
    <source>
        <tissue evidence="2">Leaf</tissue>
    </source>
</reference>
<dbReference type="EMBL" id="KV875667">
    <property type="protein sequence ID" value="RZR72329.1"/>
    <property type="molecule type" value="Genomic_DNA"/>
</dbReference>
<dbReference type="AlphaFoldDB" id="A0A445MDQ2"/>
<name>A0A445MDQ2_ENSVE</name>
<dbReference type="Proteomes" id="UP000290560">
    <property type="component" value="Unassembled WGS sequence"/>
</dbReference>
<protein>
    <submittedName>
        <fullName evidence="2">Uncharacterized protein</fullName>
    </submittedName>
</protein>